<evidence type="ECO:0000313" key="3">
    <source>
        <dbReference type="EMBL" id="OGK39109.1"/>
    </source>
</evidence>
<reference evidence="3 4" key="1">
    <citation type="journal article" date="2016" name="Nat. Commun.">
        <title>Thousands of microbial genomes shed light on interconnected biogeochemical processes in an aquifer system.</title>
        <authorList>
            <person name="Anantharaman K."/>
            <person name="Brown C.T."/>
            <person name="Hug L.A."/>
            <person name="Sharon I."/>
            <person name="Castelle C.J."/>
            <person name="Probst A.J."/>
            <person name="Thomas B.C."/>
            <person name="Singh A."/>
            <person name="Wilkins M.J."/>
            <person name="Karaoz U."/>
            <person name="Brodie E.L."/>
            <person name="Williams K.H."/>
            <person name="Hubbard S.S."/>
            <person name="Banfield J.F."/>
        </authorList>
    </citation>
    <scope>NUCLEOTIDE SEQUENCE [LARGE SCALE GENOMIC DNA]</scope>
</reference>
<dbReference type="SUPFAM" id="SSF53448">
    <property type="entry name" value="Nucleotide-diphospho-sugar transferases"/>
    <property type="match status" value="1"/>
</dbReference>
<dbReference type="CDD" id="cd00761">
    <property type="entry name" value="Glyco_tranf_GTA_type"/>
    <property type="match status" value="1"/>
</dbReference>
<dbReference type="STRING" id="1802055.A3A74_05795"/>
<dbReference type="PANTHER" id="PTHR22916:SF66">
    <property type="entry name" value="BETA-1,3-GALACTOSYLTRANSFERASE-RELATED"/>
    <property type="match status" value="1"/>
</dbReference>
<feature type="domain" description="Glycosyltransferase 2-like" evidence="2">
    <location>
        <begin position="10"/>
        <end position="125"/>
    </location>
</feature>
<proteinExistence type="predicted"/>
<keyword evidence="1" id="KW-0472">Membrane</keyword>
<name>A0A1F7I6V6_9BACT</name>
<dbReference type="InterPro" id="IPR001173">
    <property type="entry name" value="Glyco_trans_2-like"/>
</dbReference>
<keyword evidence="1" id="KW-0812">Transmembrane</keyword>
<dbReference type="EMBL" id="MGAF01000058">
    <property type="protein sequence ID" value="OGK39109.1"/>
    <property type="molecule type" value="Genomic_DNA"/>
</dbReference>
<dbReference type="Proteomes" id="UP000179270">
    <property type="component" value="Unassembled WGS sequence"/>
</dbReference>
<accession>A0A1F7I6V6</accession>
<dbReference type="AlphaFoldDB" id="A0A1F7I6V6"/>
<feature type="transmembrane region" description="Helical" evidence="1">
    <location>
        <begin position="265"/>
        <end position="283"/>
    </location>
</feature>
<organism evidence="3 4">
    <name type="scientific">Candidatus Roizmanbacteria bacterium RIFCSPLOWO2_01_FULL_35_13</name>
    <dbReference type="NCBI Taxonomy" id="1802055"/>
    <lineage>
        <taxon>Bacteria</taxon>
        <taxon>Candidatus Roizmaniibacteriota</taxon>
    </lineage>
</organism>
<gene>
    <name evidence="3" type="ORF">A3A74_05795</name>
</gene>
<keyword evidence="1" id="KW-1133">Transmembrane helix</keyword>
<sequence length="293" mass="34567">MKNSHLPSFSIIIPTFNSEKVLPLCIESILKQDYPQNKYEIILIDNYSRDKTADLAKKYKLKIFYVNGKPSQACRQRNLGAKKAENDYLFFLDHDMELSVNLLKNLASKIITSKETDAFFIPEKIVANNKILQEIRNYERSFYDATPIDAVRVIKKNVFFKTEKYDPLLSSGPADWDMDIQLQKLGVKFGKIDLPVRHHEENLTFSQYLFKKSRYVRGIKIYKNKWSGDKEIYENIIKKQLGVKYRFLTVFLEKNKFKKILNHPLLFFSVFILKLIFGFIYLIKGIEYELNEK</sequence>
<protein>
    <recommendedName>
        <fullName evidence="2">Glycosyltransferase 2-like domain-containing protein</fullName>
    </recommendedName>
</protein>
<evidence type="ECO:0000313" key="4">
    <source>
        <dbReference type="Proteomes" id="UP000179270"/>
    </source>
</evidence>
<dbReference type="Pfam" id="PF00535">
    <property type="entry name" value="Glycos_transf_2"/>
    <property type="match status" value="1"/>
</dbReference>
<evidence type="ECO:0000256" key="1">
    <source>
        <dbReference type="SAM" id="Phobius"/>
    </source>
</evidence>
<dbReference type="InterPro" id="IPR029044">
    <property type="entry name" value="Nucleotide-diphossugar_trans"/>
</dbReference>
<dbReference type="Gene3D" id="3.90.550.10">
    <property type="entry name" value="Spore Coat Polysaccharide Biosynthesis Protein SpsA, Chain A"/>
    <property type="match status" value="1"/>
</dbReference>
<dbReference type="PANTHER" id="PTHR22916">
    <property type="entry name" value="GLYCOSYLTRANSFERASE"/>
    <property type="match status" value="1"/>
</dbReference>
<evidence type="ECO:0000259" key="2">
    <source>
        <dbReference type="Pfam" id="PF00535"/>
    </source>
</evidence>
<comment type="caution">
    <text evidence="3">The sequence shown here is derived from an EMBL/GenBank/DDBJ whole genome shotgun (WGS) entry which is preliminary data.</text>
</comment>